<dbReference type="EMBL" id="VUMD01000002">
    <property type="protein sequence ID" value="MSS35678.1"/>
    <property type="molecule type" value="Genomic_DNA"/>
</dbReference>
<evidence type="ECO:0000256" key="2">
    <source>
        <dbReference type="ARBA" id="ARBA00008520"/>
    </source>
</evidence>
<dbReference type="InterPro" id="IPR050490">
    <property type="entry name" value="Bact_solute-bd_prot1"/>
</dbReference>
<comment type="subcellular location">
    <subcellularLocation>
        <location evidence="1">Cell envelope</location>
    </subcellularLocation>
</comment>
<dbReference type="Gene3D" id="3.40.190.10">
    <property type="entry name" value="Periplasmic binding protein-like II"/>
    <property type="match status" value="1"/>
</dbReference>
<keyword evidence="4 5" id="KW-0732">Signal</keyword>
<name>A0A7X2TC29_9CLOT</name>
<dbReference type="Proteomes" id="UP000429958">
    <property type="component" value="Unassembled WGS sequence"/>
</dbReference>
<organism evidence="6 7">
    <name type="scientific">Clostridium porci</name>
    <dbReference type="NCBI Taxonomy" id="2605778"/>
    <lineage>
        <taxon>Bacteria</taxon>
        <taxon>Bacillati</taxon>
        <taxon>Bacillota</taxon>
        <taxon>Clostridia</taxon>
        <taxon>Eubacteriales</taxon>
        <taxon>Clostridiaceae</taxon>
        <taxon>Clostridium</taxon>
    </lineage>
</organism>
<gene>
    <name evidence="6" type="ORF">FYJ39_03560</name>
</gene>
<dbReference type="AlphaFoldDB" id="A0A7X2TC29"/>
<feature type="chain" id="PRO_5038601966" evidence="5">
    <location>
        <begin position="20"/>
        <end position="437"/>
    </location>
</feature>
<dbReference type="PROSITE" id="PS51257">
    <property type="entry name" value="PROKAR_LIPOPROTEIN"/>
    <property type="match status" value="1"/>
</dbReference>
<evidence type="ECO:0000256" key="1">
    <source>
        <dbReference type="ARBA" id="ARBA00004196"/>
    </source>
</evidence>
<evidence type="ECO:0000256" key="3">
    <source>
        <dbReference type="ARBA" id="ARBA00022448"/>
    </source>
</evidence>
<dbReference type="CDD" id="cd13585">
    <property type="entry name" value="PBP2_TMBP_like"/>
    <property type="match status" value="1"/>
</dbReference>
<dbReference type="PANTHER" id="PTHR43649">
    <property type="entry name" value="ARABINOSE-BINDING PROTEIN-RELATED"/>
    <property type="match status" value="1"/>
</dbReference>
<proteinExistence type="inferred from homology"/>
<feature type="signal peptide" evidence="5">
    <location>
        <begin position="1"/>
        <end position="19"/>
    </location>
</feature>
<comment type="similarity">
    <text evidence="2">Belongs to the bacterial solute-binding protein 1 family.</text>
</comment>
<evidence type="ECO:0000313" key="6">
    <source>
        <dbReference type="EMBL" id="MSS35678.1"/>
    </source>
</evidence>
<accession>A0A7X2TC29</accession>
<dbReference type="Pfam" id="PF01547">
    <property type="entry name" value="SBP_bac_1"/>
    <property type="match status" value="1"/>
</dbReference>
<dbReference type="GO" id="GO:0030313">
    <property type="term" value="C:cell envelope"/>
    <property type="evidence" value="ECO:0007669"/>
    <property type="project" value="UniProtKB-SubCell"/>
</dbReference>
<comment type="caution">
    <text evidence="6">The sequence shown here is derived from an EMBL/GenBank/DDBJ whole genome shotgun (WGS) entry which is preliminary data.</text>
</comment>
<sequence>MKRWICFVAGTILAAGMMAGCGSSGNEQEQGMSQAAADMAKAGASGTEGTVTISYGCWDSNQGELLRTVADEFEKENPNIKIDIQVNSWDNYWTALEAAATGGSLPDTFWMHSNNIYYYGANDQLMDLTPYIEASDKVDLSNYPEGLAGIYNINGKQYAVPKDYDTIALWYNKTLFDEAGIAYPDDTWTWADLKEAAKRLTKDDKSQYGFCAGLHNQEGYYNFVYQNGGEIITKDKKSGYDESATVSGIEEYFSYVKEGLSPEIYDDKARAEAIENGLCAMGLFGSWNLSGFASSDFMKENFDCAVLPMSNEGGRASIFNGLGNGMSATCEHPDEAWKWIEYLSSREGQIRQAELGIAISAYNGSSDAFAKAYPMFNTQCYIDMVDYAQIRPYSNQTSIWEDKAYELLKNAYAGKEDTLTACQNVANMMNEALAAED</sequence>
<dbReference type="PANTHER" id="PTHR43649:SF31">
    <property type="entry name" value="SN-GLYCEROL-3-PHOSPHATE-BINDING PERIPLASMIC PROTEIN UGPB"/>
    <property type="match status" value="1"/>
</dbReference>
<keyword evidence="7" id="KW-1185">Reference proteome</keyword>
<keyword evidence="3" id="KW-0813">Transport</keyword>
<dbReference type="SUPFAM" id="SSF53850">
    <property type="entry name" value="Periplasmic binding protein-like II"/>
    <property type="match status" value="1"/>
</dbReference>
<evidence type="ECO:0000313" key="7">
    <source>
        <dbReference type="Proteomes" id="UP000429958"/>
    </source>
</evidence>
<protein>
    <submittedName>
        <fullName evidence="6">Sugar ABC transporter substrate-binding protein</fullName>
    </submittedName>
</protein>
<reference evidence="6 7" key="1">
    <citation type="submission" date="2019-08" db="EMBL/GenBank/DDBJ databases">
        <title>In-depth cultivation of the pig gut microbiome towards novel bacterial diversity and tailored functional studies.</title>
        <authorList>
            <person name="Wylensek D."/>
            <person name="Hitch T.C.A."/>
            <person name="Clavel T."/>
        </authorList>
    </citation>
    <scope>NUCLEOTIDE SEQUENCE [LARGE SCALE GENOMIC DNA]</scope>
    <source>
        <strain evidence="6 7">WCA-389-WT-23D1</strain>
    </source>
</reference>
<evidence type="ECO:0000256" key="5">
    <source>
        <dbReference type="SAM" id="SignalP"/>
    </source>
</evidence>
<evidence type="ECO:0000256" key="4">
    <source>
        <dbReference type="ARBA" id="ARBA00022729"/>
    </source>
</evidence>
<dbReference type="InterPro" id="IPR006059">
    <property type="entry name" value="SBP"/>
</dbReference>